<comment type="caution">
    <text evidence="4">The sequence shown here is derived from an EMBL/GenBank/DDBJ whole genome shotgun (WGS) entry which is preliminary data.</text>
</comment>
<dbReference type="Gene3D" id="3.90.850.10">
    <property type="entry name" value="Fumarylacetoacetase-like, C-terminal domain"/>
    <property type="match status" value="1"/>
</dbReference>
<dbReference type="InterPro" id="IPR011234">
    <property type="entry name" value="Fumarylacetoacetase-like_C"/>
</dbReference>
<dbReference type="Proteomes" id="UP001224122">
    <property type="component" value="Unassembled WGS sequence"/>
</dbReference>
<evidence type="ECO:0000256" key="1">
    <source>
        <dbReference type="ARBA" id="ARBA00010211"/>
    </source>
</evidence>
<dbReference type="PANTHER" id="PTHR42796:SF4">
    <property type="entry name" value="FUMARYLACETOACETATE HYDROLASE DOMAIN-CONTAINING PROTEIN 2A"/>
    <property type="match status" value="1"/>
</dbReference>
<keyword evidence="2" id="KW-0479">Metal-binding</keyword>
<proteinExistence type="inferred from homology"/>
<evidence type="ECO:0000313" key="4">
    <source>
        <dbReference type="EMBL" id="MDQ0199161.1"/>
    </source>
</evidence>
<reference evidence="4 5" key="1">
    <citation type="submission" date="2023-07" db="EMBL/GenBank/DDBJ databases">
        <title>Genomic Encyclopedia of Type Strains, Phase IV (KMG-IV): sequencing the most valuable type-strain genomes for metagenomic binning, comparative biology and taxonomic classification.</title>
        <authorList>
            <person name="Goeker M."/>
        </authorList>
    </citation>
    <scope>NUCLEOTIDE SEQUENCE [LARGE SCALE GENOMIC DNA]</scope>
    <source>
        <strain evidence="4 5">DSM 27594</strain>
    </source>
</reference>
<organism evidence="4 5">
    <name type="scientific">Neobacillus ginsengisoli</name>
    <dbReference type="NCBI Taxonomy" id="904295"/>
    <lineage>
        <taxon>Bacteria</taxon>
        <taxon>Bacillati</taxon>
        <taxon>Bacillota</taxon>
        <taxon>Bacilli</taxon>
        <taxon>Bacillales</taxon>
        <taxon>Bacillaceae</taxon>
        <taxon>Neobacillus</taxon>
    </lineage>
</organism>
<comment type="similarity">
    <text evidence="1">Belongs to the FAH family.</text>
</comment>
<keyword evidence="5" id="KW-1185">Reference proteome</keyword>
<evidence type="ECO:0000256" key="2">
    <source>
        <dbReference type="ARBA" id="ARBA00022723"/>
    </source>
</evidence>
<evidence type="ECO:0000259" key="3">
    <source>
        <dbReference type="Pfam" id="PF01557"/>
    </source>
</evidence>
<protein>
    <submittedName>
        <fullName evidence="4">2-keto-4-pentenoate hydratase/2-oxohepta-3-ene-1,7-dioic acid hydratase in catechol pathway</fullName>
    </submittedName>
</protein>
<dbReference type="SUPFAM" id="SSF56529">
    <property type="entry name" value="FAH"/>
    <property type="match status" value="1"/>
</dbReference>
<accession>A0ABT9XUD0</accession>
<sequence>MNYKKHAVECNMPFPPAPILFSKFNNSITAHGKEITLPSVSSQVDYEAELAIVIGKEAKNVKKEEALSVVYGYCVANDVSARDLQSKSAQWLLGKTCDGFCPIGPYLVSKDEIENPNNLNIVSYVNGEIRQDSNTADMIFNCEELISYISEHFTLQPGDIILTGTPEGVILGLPEERRVWLKECDEVSVKIDKLGNLINTFKSEEKHNQ</sequence>
<dbReference type="PANTHER" id="PTHR42796">
    <property type="entry name" value="FUMARYLACETOACETATE HYDROLASE DOMAIN-CONTAINING PROTEIN 2A-RELATED"/>
    <property type="match status" value="1"/>
</dbReference>
<dbReference type="EMBL" id="JAUSTW010000003">
    <property type="protein sequence ID" value="MDQ0199161.1"/>
    <property type="molecule type" value="Genomic_DNA"/>
</dbReference>
<feature type="domain" description="Fumarylacetoacetase-like C-terminal" evidence="3">
    <location>
        <begin position="2"/>
        <end position="201"/>
    </location>
</feature>
<dbReference type="InterPro" id="IPR051121">
    <property type="entry name" value="FAH"/>
</dbReference>
<evidence type="ECO:0000313" key="5">
    <source>
        <dbReference type="Proteomes" id="UP001224122"/>
    </source>
</evidence>
<dbReference type="Pfam" id="PF01557">
    <property type="entry name" value="FAA_hydrolase"/>
    <property type="match status" value="1"/>
</dbReference>
<gene>
    <name evidence="4" type="ORF">J2S10_002319</name>
</gene>
<dbReference type="InterPro" id="IPR036663">
    <property type="entry name" value="Fumarylacetoacetase_C_sf"/>
</dbReference>
<name>A0ABT9XUD0_9BACI</name>